<dbReference type="RefSeq" id="WP_110457552.1">
    <property type="nucleotide sequence ID" value="NZ_BPFB01000032.1"/>
</dbReference>
<dbReference type="Pfam" id="PF08478">
    <property type="entry name" value="POTRA_1"/>
    <property type="match status" value="1"/>
</dbReference>
<accession>A0ABQ4PLG4</accession>
<evidence type="ECO:0000256" key="8">
    <source>
        <dbReference type="ARBA" id="ARBA00023306"/>
    </source>
</evidence>
<dbReference type="Pfam" id="PF03799">
    <property type="entry name" value="FtsQ_DivIB_C"/>
    <property type="match status" value="1"/>
</dbReference>
<dbReference type="InterPro" id="IPR034746">
    <property type="entry name" value="POTRA"/>
</dbReference>
<evidence type="ECO:0000259" key="10">
    <source>
        <dbReference type="PROSITE" id="PS51779"/>
    </source>
</evidence>
<evidence type="ECO:0000256" key="4">
    <source>
        <dbReference type="ARBA" id="ARBA00022618"/>
    </source>
</evidence>
<dbReference type="InterPro" id="IPR026579">
    <property type="entry name" value="FtsQ"/>
</dbReference>
<comment type="similarity">
    <text evidence="9">Belongs to the FtsQ/DivIB family. FtsQ subfamily.</text>
</comment>
<evidence type="ECO:0000256" key="6">
    <source>
        <dbReference type="ARBA" id="ARBA00022989"/>
    </source>
</evidence>
<evidence type="ECO:0000256" key="3">
    <source>
        <dbReference type="ARBA" id="ARBA00022519"/>
    </source>
</evidence>
<keyword evidence="4 9" id="KW-0132">Cell division</keyword>
<dbReference type="Proteomes" id="UP000761574">
    <property type="component" value="Unassembled WGS sequence"/>
</dbReference>
<dbReference type="InterPro" id="IPR005548">
    <property type="entry name" value="Cell_div_FtsQ/DivIB_C"/>
</dbReference>
<dbReference type="InterPro" id="IPR045335">
    <property type="entry name" value="FtsQ_C_sf"/>
</dbReference>
<evidence type="ECO:0000256" key="1">
    <source>
        <dbReference type="ARBA" id="ARBA00004370"/>
    </source>
</evidence>
<keyword evidence="2 9" id="KW-1003">Cell membrane</keyword>
<sequence>MSWNERLNRGRKRLLRVDWYLCLGLIFLFLVFSGLFMGAWKLNLVLNDADALPIEAVAVKGDRQFTSDAEIQAALKDLMQRSFFSADVNQVQQALENLPWVYQASVRREWPAKLKVYLIEQKAVAHWNETDWVNEQGQVFVAPMKPGVGELPSLVGPNDQAMSVLTHYRQIGELLTINGFKLTHLELSPRHAWLGVLDSGIELNLGREDKMARVQRFIDVYPTLVNQDKPVARVDLRYDTGLAVGWDNAQDESH</sequence>
<keyword evidence="12" id="KW-1185">Reference proteome</keyword>
<dbReference type="Gene3D" id="3.40.50.11690">
    <property type="entry name" value="Cell division protein FtsQ/DivIB"/>
    <property type="match status" value="1"/>
</dbReference>
<evidence type="ECO:0000256" key="7">
    <source>
        <dbReference type="ARBA" id="ARBA00023136"/>
    </source>
</evidence>
<evidence type="ECO:0000256" key="5">
    <source>
        <dbReference type="ARBA" id="ARBA00022692"/>
    </source>
</evidence>
<gene>
    <name evidence="9 11" type="primary">ftsQ</name>
    <name evidence="11" type="ORF">TUM4630_26130</name>
</gene>
<comment type="caution">
    <text evidence="11">The sequence shown here is derived from an EMBL/GenBank/DDBJ whole genome shotgun (WGS) entry which is preliminary data.</text>
</comment>
<feature type="transmembrane region" description="Helical" evidence="9">
    <location>
        <begin position="20"/>
        <end position="40"/>
    </location>
</feature>
<name>A0ABQ4PLG4_9GAMM</name>
<dbReference type="PANTHER" id="PTHR35851">
    <property type="entry name" value="CELL DIVISION PROTEIN FTSQ"/>
    <property type="match status" value="1"/>
</dbReference>
<evidence type="ECO:0000256" key="2">
    <source>
        <dbReference type="ARBA" id="ARBA00022475"/>
    </source>
</evidence>
<protein>
    <recommendedName>
        <fullName evidence="9">Cell division protein FtsQ</fullName>
    </recommendedName>
</protein>
<keyword evidence="5 9" id="KW-0812">Transmembrane</keyword>
<keyword evidence="8 9" id="KW-0131">Cell cycle</keyword>
<dbReference type="PROSITE" id="PS51779">
    <property type="entry name" value="POTRA"/>
    <property type="match status" value="1"/>
</dbReference>
<keyword evidence="3 9" id="KW-0997">Cell inner membrane</keyword>
<dbReference type="Gene3D" id="3.10.20.310">
    <property type="entry name" value="membrane protein fhac"/>
    <property type="match status" value="1"/>
</dbReference>
<dbReference type="InterPro" id="IPR013685">
    <property type="entry name" value="POTRA_FtsQ_type"/>
</dbReference>
<dbReference type="PANTHER" id="PTHR35851:SF1">
    <property type="entry name" value="CELL DIVISION PROTEIN FTSQ"/>
    <property type="match status" value="1"/>
</dbReference>
<comment type="function">
    <text evidence="9">Essential cell division protein. May link together the upstream cell division proteins, which are predominantly cytoplasmic, with the downstream cell division proteins, which are predominantly periplasmic. May control correct divisome assembly.</text>
</comment>
<dbReference type="GO" id="GO:0051301">
    <property type="term" value="P:cell division"/>
    <property type="evidence" value="ECO:0007669"/>
    <property type="project" value="UniProtKB-KW"/>
</dbReference>
<organism evidence="11 12">
    <name type="scientific">Shewanella algidipiscicola</name>
    <dbReference type="NCBI Taxonomy" id="614070"/>
    <lineage>
        <taxon>Bacteria</taxon>
        <taxon>Pseudomonadati</taxon>
        <taxon>Pseudomonadota</taxon>
        <taxon>Gammaproteobacteria</taxon>
        <taxon>Alteromonadales</taxon>
        <taxon>Shewanellaceae</taxon>
        <taxon>Shewanella</taxon>
    </lineage>
</organism>
<keyword evidence="6 9" id="KW-1133">Transmembrane helix</keyword>
<dbReference type="EMBL" id="BPFB01000032">
    <property type="protein sequence ID" value="GIU48853.1"/>
    <property type="molecule type" value="Genomic_DNA"/>
</dbReference>
<comment type="subunit">
    <text evidence="9">Part of a complex composed of FtsB, FtsL and FtsQ.</text>
</comment>
<evidence type="ECO:0000313" key="11">
    <source>
        <dbReference type="EMBL" id="GIU48853.1"/>
    </source>
</evidence>
<keyword evidence="7 9" id="KW-0472">Membrane</keyword>
<proteinExistence type="inferred from homology"/>
<dbReference type="HAMAP" id="MF_00911">
    <property type="entry name" value="FtsQ_subfam"/>
    <property type="match status" value="1"/>
</dbReference>
<comment type="subcellular location">
    <subcellularLocation>
        <location evidence="9">Cell inner membrane</location>
        <topology evidence="9">Single-pass type II membrane protein</topology>
    </subcellularLocation>
    <subcellularLocation>
        <location evidence="1">Membrane</location>
    </subcellularLocation>
    <text evidence="9">Localizes to the division septum.</text>
</comment>
<evidence type="ECO:0000313" key="12">
    <source>
        <dbReference type="Proteomes" id="UP000761574"/>
    </source>
</evidence>
<evidence type="ECO:0000256" key="9">
    <source>
        <dbReference type="HAMAP-Rule" id="MF_00911"/>
    </source>
</evidence>
<feature type="domain" description="POTRA" evidence="10">
    <location>
        <begin position="52"/>
        <end position="121"/>
    </location>
</feature>
<reference evidence="11 12" key="1">
    <citation type="submission" date="2021-05" db="EMBL/GenBank/DDBJ databases">
        <title>Molecular characterization for Shewanella algae harboring chromosomal blaOXA-55-like strains isolated from clinical and environment sample.</title>
        <authorList>
            <person name="Ohama Y."/>
            <person name="Aoki K."/>
            <person name="Harada S."/>
            <person name="Moriya K."/>
            <person name="Ishii Y."/>
            <person name="Tateda K."/>
        </authorList>
    </citation>
    <scope>NUCLEOTIDE SEQUENCE [LARGE SCALE GENOMIC DNA]</scope>
    <source>
        <strain evidence="11 12">LMG 23746</strain>
    </source>
</reference>